<proteinExistence type="predicted"/>
<sequence>MAGIRGKVSVEKLIFYDTFETDVRQIYFDGAAFGDFMENSQEVSHCDVNRLHGYHPQMDDRTCVWWAWSWRDVIGCVGT</sequence>
<reference evidence="1 2" key="1">
    <citation type="journal article" date="2022" name="Nat. Ecol. Evol.">
        <title>A masculinizing supergene underlies an exaggerated male reproductive morph in a spider.</title>
        <authorList>
            <person name="Hendrickx F."/>
            <person name="De Corte Z."/>
            <person name="Sonet G."/>
            <person name="Van Belleghem S.M."/>
            <person name="Kostlbacher S."/>
            <person name="Vangestel C."/>
        </authorList>
    </citation>
    <scope>NUCLEOTIDE SEQUENCE [LARGE SCALE GENOMIC DNA]</scope>
    <source>
        <strain evidence="1">W744_W776</strain>
    </source>
</reference>
<dbReference type="EMBL" id="JAFNEN010000095">
    <property type="protein sequence ID" value="KAG8194980.1"/>
    <property type="molecule type" value="Genomic_DNA"/>
</dbReference>
<organism evidence="1 2">
    <name type="scientific">Oedothorax gibbosus</name>
    <dbReference type="NCBI Taxonomy" id="931172"/>
    <lineage>
        <taxon>Eukaryota</taxon>
        <taxon>Metazoa</taxon>
        <taxon>Ecdysozoa</taxon>
        <taxon>Arthropoda</taxon>
        <taxon>Chelicerata</taxon>
        <taxon>Arachnida</taxon>
        <taxon>Araneae</taxon>
        <taxon>Araneomorphae</taxon>
        <taxon>Entelegynae</taxon>
        <taxon>Araneoidea</taxon>
        <taxon>Linyphiidae</taxon>
        <taxon>Erigoninae</taxon>
        <taxon>Oedothorax</taxon>
    </lineage>
</organism>
<dbReference type="Proteomes" id="UP000827092">
    <property type="component" value="Unassembled WGS sequence"/>
</dbReference>
<evidence type="ECO:0000313" key="1">
    <source>
        <dbReference type="EMBL" id="KAG8194980.1"/>
    </source>
</evidence>
<keyword evidence="2" id="KW-1185">Reference proteome</keyword>
<name>A0AAV6VED4_9ARAC</name>
<dbReference type="AlphaFoldDB" id="A0AAV6VED4"/>
<gene>
    <name evidence="1" type="ORF">JTE90_008158</name>
</gene>
<protein>
    <submittedName>
        <fullName evidence="1">Uncharacterized protein</fullName>
    </submittedName>
</protein>
<comment type="caution">
    <text evidence="1">The sequence shown here is derived from an EMBL/GenBank/DDBJ whole genome shotgun (WGS) entry which is preliminary data.</text>
</comment>
<accession>A0AAV6VED4</accession>
<evidence type="ECO:0000313" key="2">
    <source>
        <dbReference type="Proteomes" id="UP000827092"/>
    </source>
</evidence>